<gene>
    <name evidence="1" type="ORF">MAR_023587</name>
</gene>
<keyword evidence="2" id="KW-1185">Reference proteome</keyword>
<name>A0ABY7DRK7_MYAAR</name>
<evidence type="ECO:0000313" key="1">
    <source>
        <dbReference type="EMBL" id="WAQ99214.1"/>
    </source>
</evidence>
<protein>
    <submittedName>
        <fullName evidence="1">Uncharacterized protein</fullName>
    </submittedName>
</protein>
<organism evidence="1 2">
    <name type="scientific">Mya arenaria</name>
    <name type="common">Soft-shell clam</name>
    <dbReference type="NCBI Taxonomy" id="6604"/>
    <lineage>
        <taxon>Eukaryota</taxon>
        <taxon>Metazoa</taxon>
        <taxon>Spiralia</taxon>
        <taxon>Lophotrochozoa</taxon>
        <taxon>Mollusca</taxon>
        <taxon>Bivalvia</taxon>
        <taxon>Autobranchia</taxon>
        <taxon>Heteroconchia</taxon>
        <taxon>Euheterodonta</taxon>
        <taxon>Imparidentia</taxon>
        <taxon>Neoheterodontei</taxon>
        <taxon>Myida</taxon>
        <taxon>Myoidea</taxon>
        <taxon>Myidae</taxon>
        <taxon>Mya</taxon>
    </lineage>
</organism>
<dbReference type="Gene3D" id="1.10.1170.10">
    <property type="entry name" value="Inhibitor Of Apoptosis Protein (2mihbC-IAP-1), Chain A"/>
    <property type="match status" value="1"/>
</dbReference>
<dbReference type="EMBL" id="CP111014">
    <property type="protein sequence ID" value="WAQ99214.1"/>
    <property type="molecule type" value="Genomic_DNA"/>
</dbReference>
<sequence>MEMTMSDYIHPNNGYPSIVETDNVPSILQNSQEETIGGQHASVTTYTEFERPTEWQDVTDEGNENSELSNGIVVDVNGRECQQESSQDGTSEALVISGSLTEHRRERTAQRNSRIYEENGPVVGLPALATVTSNANAGLARYADYRRRLKSFKGYAKKWPHRNPSAEDMARSNFIFRGQVKLDLKSNKLIQATTIEQNSWEDRTDLSMYPFI</sequence>
<evidence type="ECO:0000313" key="2">
    <source>
        <dbReference type="Proteomes" id="UP001164746"/>
    </source>
</evidence>
<dbReference type="Proteomes" id="UP001164746">
    <property type="component" value="Chromosome 3"/>
</dbReference>
<proteinExistence type="predicted"/>
<reference evidence="1" key="1">
    <citation type="submission" date="2022-11" db="EMBL/GenBank/DDBJ databases">
        <title>Centuries of genome instability and evolution in soft-shell clam transmissible cancer (bioRxiv).</title>
        <authorList>
            <person name="Hart S.F.M."/>
            <person name="Yonemitsu M.A."/>
            <person name="Giersch R.M."/>
            <person name="Beal B.F."/>
            <person name="Arriagada G."/>
            <person name="Davis B.W."/>
            <person name="Ostrander E.A."/>
            <person name="Goff S.P."/>
            <person name="Metzger M.J."/>
        </authorList>
    </citation>
    <scope>NUCLEOTIDE SEQUENCE</scope>
    <source>
        <strain evidence="1">MELC-2E11</strain>
        <tissue evidence="1">Siphon/mantle</tissue>
    </source>
</reference>
<accession>A0ABY7DRK7</accession>